<dbReference type="Gene3D" id="1.10.8.60">
    <property type="match status" value="1"/>
</dbReference>
<accession>A0A8J7YD40</accession>
<evidence type="ECO:0000313" key="7">
    <source>
        <dbReference type="EMBL" id="MBV0925026.1"/>
    </source>
</evidence>
<dbReference type="InterPro" id="IPR055237">
    <property type="entry name" value="Cdc6_lid"/>
</dbReference>
<evidence type="ECO:0000313" key="8">
    <source>
        <dbReference type="Proteomes" id="UP000766550"/>
    </source>
</evidence>
<dbReference type="OrthoDB" id="270161at2157"/>
<evidence type="ECO:0000256" key="1">
    <source>
        <dbReference type="ARBA" id="ARBA00006184"/>
    </source>
</evidence>
<dbReference type="InterPro" id="IPR050311">
    <property type="entry name" value="ORC1/CDC6"/>
</dbReference>
<evidence type="ECO:0000256" key="3">
    <source>
        <dbReference type="ARBA" id="ARBA00022741"/>
    </source>
</evidence>
<organism evidence="7 8">
    <name type="scientific">Haloarcula limicola</name>
    <dbReference type="NCBI Taxonomy" id="1429915"/>
    <lineage>
        <taxon>Archaea</taxon>
        <taxon>Methanobacteriati</taxon>
        <taxon>Methanobacteriota</taxon>
        <taxon>Stenosarchaea group</taxon>
        <taxon>Halobacteria</taxon>
        <taxon>Halobacteriales</taxon>
        <taxon>Haloarculaceae</taxon>
        <taxon>Haloarcula</taxon>
    </lineage>
</organism>
<keyword evidence="3" id="KW-0547">Nucleotide-binding</keyword>
<dbReference type="RefSeq" id="WP_162317867.1">
    <property type="nucleotide sequence ID" value="NZ_JAHQXF010000002.1"/>
</dbReference>
<evidence type="ECO:0000256" key="4">
    <source>
        <dbReference type="ARBA" id="ARBA00022840"/>
    </source>
</evidence>
<keyword evidence="8" id="KW-1185">Reference proteome</keyword>
<dbReference type="SUPFAM" id="SSF52540">
    <property type="entry name" value="P-loop containing nucleoside triphosphate hydrolases"/>
    <property type="match status" value="1"/>
</dbReference>
<dbReference type="Pfam" id="PF13401">
    <property type="entry name" value="AAA_22"/>
    <property type="match status" value="1"/>
</dbReference>
<protein>
    <submittedName>
        <fullName evidence="7">AAA family ATPase</fullName>
    </submittedName>
</protein>
<evidence type="ECO:0000259" key="6">
    <source>
        <dbReference type="Pfam" id="PF22703"/>
    </source>
</evidence>
<dbReference type="PANTHER" id="PTHR10763:SF22">
    <property type="entry name" value="ORC1-TYPE DNA REPLICATION PROTEIN"/>
    <property type="match status" value="1"/>
</dbReference>
<dbReference type="AlphaFoldDB" id="A0A8J7YD40"/>
<keyword evidence="2" id="KW-0235">DNA replication</keyword>
<dbReference type="InterPro" id="IPR027417">
    <property type="entry name" value="P-loop_NTPase"/>
</dbReference>
<comment type="similarity">
    <text evidence="1">Belongs to the CDC6/cdc18 family.</text>
</comment>
<feature type="domain" description="Cdc6 AAA+ ATPase-type lid" evidence="6">
    <location>
        <begin position="186"/>
        <end position="237"/>
    </location>
</feature>
<dbReference type="GO" id="GO:0005524">
    <property type="term" value="F:ATP binding"/>
    <property type="evidence" value="ECO:0007669"/>
    <property type="project" value="UniProtKB-KW"/>
</dbReference>
<evidence type="ECO:0000259" key="5">
    <source>
        <dbReference type="Pfam" id="PF13401"/>
    </source>
</evidence>
<keyword evidence="4" id="KW-0067">ATP-binding</keyword>
<reference evidence="7 8" key="1">
    <citation type="submission" date="2021-06" db="EMBL/GenBank/DDBJ databases">
        <title>New haloarchaea isolates fom saline soil.</title>
        <authorList>
            <person name="Duran-Viseras A."/>
            <person name="Sanchez-Porro C.S."/>
            <person name="Ventosa A."/>
        </authorList>
    </citation>
    <scope>NUCLEOTIDE SEQUENCE [LARGE SCALE GENOMIC DNA]</scope>
    <source>
        <strain evidence="7 8">JCM 183640</strain>
    </source>
</reference>
<dbReference type="InterPro" id="IPR036390">
    <property type="entry name" value="WH_DNA-bd_sf"/>
</dbReference>
<dbReference type="GO" id="GO:0006260">
    <property type="term" value="P:DNA replication"/>
    <property type="evidence" value="ECO:0007669"/>
    <property type="project" value="UniProtKB-KW"/>
</dbReference>
<proteinExistence type="inferred from homology"/>
<feature type="domain" description="ORC1/DEAH AAA+ ATPase" evidence="5">
    <location>
        <begin position="43"/>
        <end position="143"/>
    </location>
</feature>
<dbReference type="SUPFAM" id="SSF46785">
    <property type="entry name" value="Winged helix' DNA-binding domain"/>
    <property type="match status" value="1"/>
</dbReference>
<comment type="caution">
    <text evidence="7">The sequence shown here is derived from an EMBL/GenBank/DDBJ whole genome shotgun (WGS) entry which is preliminary data.</text>
</comment>
<evidence type="ECO:0000256" key="2">
    <source>
        <dbReference type="ARBA" id="ARBA00022705"/>
    </source>
</evidence>
<sequence>MIKDATALRHGAVPQDLYHRDGQIDHISSILDPSSFEWAEDVCIFGPSGAGKTTIAKYVLRELEREILDIRWGYVNCMADNTAASAIYKLVRDLGLGADLREGVSTSRMLDRLKQFDGQIVAVLDEVYSVEERAVLALETVPNVSLVAITIDQDEWFTALSAQAKSRMQCAATVRLEKYHHHELVDILNSRVSHGLRTSRVDSEAVEYIADLAAGNARKAIATLRHAAVHVGDGHTEQLDVSVVEAISDDVDGELRDRNVRSLGSHHRLLLRLIENAGSIDAGTLHARYDDSAQDPKSRSTRHRYLNDLQYRDLVEIDGDGRGSTYHALRK</sequence>
<name>A0A8J7YD40_9EURY</name>
<dbReference type="Proteomes" id="UP000766550">
    <property type="component" value="Unassembled WGS sequence"/>
</dbReference>
<dbReference type="InterPro" id="IPR049945">
    <property type="entry name" value="AAA_22"/>
</dbReference>
<dbReference type="PANTHER" id="PTHR10763">
    <property type="entry name" value="CELL DIVISION CONTROL PROTEIN 6-RELATED"/>
    <property type="match status" value="1"/>
</dbReference>
<gene>
    <name evidence="7" type="ORF">KTS45_12545</name>
</gene>
<dbReference type="Gene3D" id="3.40.50.300">
    <property type="entry name" value="P-loop containing nucleotide triphosphate hydrolases"/>
    <property type="match status" value="1"/>
</dbReference>
<dbReference type="Pfam" id="PF22703">
    <property type="entry name" value="Cdc6_lid"/>
    <property type="match status" value="1"/>
</dbReference>
<dbReference type="EMBL" id="JAHQXF010000002">
    <property type="protein sequence ID" value="MBV0925026.1"/>
    <property type="molecule type" value="Genomic_DNA"/>
</dbReference>